<gene>
    <name evidence="1" type="ORF">GQM04_06530</name>
</gene>
<dbReference type="Pfam" id="PF05069">
    <property type="entry name" value="Phage_tail_S"/>
    <property type="match status" value="2"/>
</dbReference>
<reference evidence="1 2" key="1">
    <citation type="submission" date="2019-12" db="EMBL/GenBank/DDBJ databases">
        <title>Enteriobacteria Tanzani isolates_10432.</title>
        <authorList>
            <person name="Subbiah M."/>
            <person name="Call D."/>
        </authorList>
    </citation>
    <scope>NUCLEOTIDE SEQUENCE [LARGE SCALE GENOMIC DNA]</scope>
    <source>
        <strain evidence="1 2">10432wF6</strain>
    </source>
</reference>
<organism evidence="1 2">
    <name type="scientific">Escherichia coli</name>
    <dbReference type="NCBI Taxonomy" id="562"/>
    <lineage>
        <taxon>Bacteria</taxon>
        <taxon>Pseudomonadati</taxon>
        <taxon>Pseudomonadota</taxon>
        <taxon>Gammaproteobacteria</taxon>
        <taxon>Enterobacterales</taxon>
        <taxon>Enterobacteriaceae</taxon>
        <taxon>Escherichia</taxon>
    </lineage>
</organism>
<sequence length="211" mass="23690">MRDVHELDAIFQDILSGLSAAGIQRTAMSVGKAIRQVQTKRIRSQVSPDGQPWEKRKRRILRIQKGVKFIWKDGQVRNLKNWSTSRGRFGRKITGYDTDAGGIRTFYKADIEDYLEINTQRVAARASRRSPMFEKLRTPRFLKITPAPDAVSVGFQGRAARIARVHQFGEVSLVSPGNATKYPVRELLGLNAKDKQQITETVIAGLGKAAK</sequence>
<dbReference type="AlphaFoldDB" id="A0A6L6ZPA4"/>
<protein>
    <submittedName>
        <fullName evidence="1">Phage virion morphogenesis protein</fullName>
    </submittedName>
</protein>
<evidence type="ECO:0000313" key="2">
    <source>
        <dbReference type="Proteomes" id="UP000487258"/>
    </source>
</evidence>
<proteinExistence type="predicted"/>
<comment type="caution">
    <text evidence="1">The sequence shown here is derived from an EMBL/GenBank/DDBJ whole genome shotgun (WGS) entry which is preliminary data.</text>
</comment>
<evidence type="ECO:0000313" key="1">
    <source>
        <dbReference type="EMBL" id="MWL45185.1"/>
    </source>
</evidence>
<name>A0A6L6ZPA4_ECOLX</name>
<dbReference type="NCBIfam" id="TIGR01635">
    <property type="entry name" value="tail_comp_S"/>
    <property type="match status" value="1"/>
</dbReference>
<dbReference type="EMBL" id="WTMY01000036">
    <property type="protein sequence ID" value="MWL45185.1"/>
    <property type="molecule type" value="Genomic_DNA"/>
</dbReference>
<dbReference type="Proteomes" id="UP000487258">
    <property type="component" value="Unassembled WGS sequence"/>
</dbReference>
<dbReference type="RefSeq" id="WP_160445433.1">
    <property type="nucleotide sequence ID" value="NZ_WTMY01000036.1"/>
</dbReference>
<accession>A0A6L6ZPA4</accession>
<dbReference type="InterPro" id="IPR006522">
    <property type="entry name" value="Phage_virion_morphogenesis"/>
</dbReference>